<reference evidence="1 2" key="1">
    <citation type="submission" date="2019-11" db="EMBL/GenBank/DDBJ databases">
        <title>Spirosoma endbachense sp. nov., isolated from a natural salt meadow.</title>
        <authorList>
            <person name="Rojas J."/>
            <person name="Ambika Manirajan B."/>
            <person name="Ratering S."/>
            <person name="Suarez C."/>
            <person name="Geissler-Plaum R."/>
            <person name="Schnell S."/>
        </authorList>
    </citation>
    <scope>NUCLEOTIDE SEQUENCE [LARGE SCALE GENOMIC DNA]</scope>
    <source>
        <strain evidence="1 2">I-24</strain>
    </source>
</reference>
<dbReference type="AlphaFoldDB" id="A0A6P1VQC3"/>
<gene>
    <name evidence="1" type="ORF">GJR95_03670</name>
</gene>
<proteinExistence type="predicted"/>
<evidence type="ECO:0000313" key="1">
    <source>
        <dbReference type="EMBL" id="QHV94180.1"/>
    </source>
</evidence>
<name>A0A6P1VQC3_9BACT</name>
<keyword evidence="2" id="KW-1185">Reference proteome</keyword>
<organism evidence="1 2">
    <name type="scientific">Spirosoma endbachense</name>
    <dbReference type="NCBI Taxonomy" id="2666025"/>
    <lineage>
        <taxon>Bacteria</taxon>
        <taxon>Pseudomonadati</taxon>
        <taxon>Bacteroidota</taxon>
        <taxon>Cytophagia</taxon>
        <taxon>Cytophagales</taxon>
        <taxon>Cytophagaceae</taxon>
        <taxon>Spirosoma</taxon>
    </lineage>
</organism>
<protein>
    <submittedName>
        <fullName evidence="1">Uncharacterized protein</fullName>
    </submittedName>
</protein>
<dbReference type="Proteomes" id="UP000464577">
    <property type="component" value="Chromosome"/>
</dbReference>
<dbReference type="EMBL" id="CP045997">
    <property type="protein sequence ID" value="QHV94180.1"/>
    <property type="molecule type" value="Genomic_DNA"/>
</dbReference>
<dbReference type="KEGG" id="senf:GJR95_03670"/>
<dbReference type="RefSeq" id="WP_162384601.1">
    <property type="nucleotide sequence ID" value="NZ_CP045997.1"/>
</dbReference>
<evidence type="ECO:0000313" key="2">
    <source>
        <dbReference type="Proteomes" id="UP000464577"/>
    </source>
</evidence>
<sequence>MAKQQNPVGNSSSFMTNARVLYTSQGRSGTVHYRSEEAAFDMWYEFAGGNALAIINIPTPQYWQQLTQTPLLQRPAILQFIGEQVVRDQVSSGGYFRIDDDFITIYTGKEPGR</sequence>
<accession>A0A6P1VQC3</accession>